<evidence type="ECO:0000313" key="2">
    <source>
        <dbReference type="Proteomes" id="UP001472677"/>
    </source>
</evidence>
<accession>A0ABR2F9V3</accession>
<dbReference type="EMBL" id="JBBPBM010000007">
    <property type="protein sequence ID" value="KAK8575115.1"/>
    <property type="molecule type" value="Genomic_DNA"/>
</dbReference>
<gene>
    <name evidence="1" type="ORF">V6N12_062791</name>
</gene>
<organism evidence="1 2">
    <name type="scientific">Hibiscus sabdariffa</name>
    <name type="common">roselle</name>
    <dbReference type="NCBI Taxonomy" id="183260"/>
    <lineage>
        <taxon>Eukaryota</taxon>
        <taxon>Viridiplantae</taxon>
        <taxon>Streptophyta</taxon>
        <taxon>Embryophyta</taxon>
        <taxon>Tracheophyta</taxon>
        <taxon>Spermatophyta</taxon>
        <taxon>Magnoliopsida</taxon>
        <taxon>eudicotyledons</taxon>
        <taxon>Gunneridae</taxon>
        <taxon>Pentapetalae</taxon>
        <taxon>rosids</taxon>
        <taxon>malvids</taxon>
        <taxon>Malvales</taxon>
        <taxon>Malvaceae</taxon>
        <taxon>Malvoideae</taxon>
        <taxon>Hibiscus</taxon>
    </lineage>
</organism>
<dbReference type="Proteomes" id="UP001472677">
    <property type="component" value="Unassembled WGS sequence"/>
</dbReference>
<reference evidence="1 2" key="1">
    <citation type="journal article" date="2024" name="G3 (Bethesda)">
        <title>Genome assembly of Hibiscus sabdariffa L. provides insights into metabolisms of medicinal natural products.</title>
        <authorList>
            <person name="Kim T."/>
        </authorList>
    </citation>
    <scope>NUCLEOTIDE SEQUENCE [LARGE SCALE GENOMIC DNA]</scope>
    <source>
        <strain evidence="1">TK-2024</strain>
        <tissue evidence="1">Old leaves</tissue>
    </source>
</reference>
<evidence type="ECO:0000313" key="1">
    <source>
        <dbReference type="EMBL" id="KAK8575115.1"/>
    </source>
</evidence>
<comment type="caution">
    <text evidence="1">The sequence shown here is derived from an EMBL/GenBank/DDBJ whole genome shotgun (WGS) entry which is preliminary data.</text>
</comment>
<proteinExistence type="predicted"/>
<sequence>MPAVGYVQKYLTIGSGIDQAHVLAAAPDQGEFTFLLQEQLQDEGFVHHQSMDLRIIVNKEEPNGASSTSVDYVEVLSGIESLSLQDSM</sequence>
<protein>
    <submittedName>
        <fullName evidence="1">Uncharacterized protein</fullName>
    </submittedName>
</protein>
<keyword evidence="2" id="KW-1185">Reference proteome</keyword>
<name>A0ABR2F9V3_9ROSI</name>